<dbReference type="SUPFAM" id="SSF50998">
    <property type="entry name" value="Quinoprotein alcohol dehydrogenase-like"/>
    <property type="match status" value="1"/>
</dbReference>
<dbReference type="AlphaFoldDB" id="A0A382MK35"/>
<proteinExistence type="predicted"/>
<reference evidence="1" key="1">
    <citation type="submission" date="2018-05" db="EMBL/GenBank/DDBJ databases">
        <authorList>
            <person name="Lanie J.A."/>
            <person name="Ng W.-L."/>
            <person name="Kazmierczak K.M."/>
            <person name="Andrzejewski T.M."/>
            <person name="Davidsen T.M."/>
            <person name="Wayne K.J."/>
            <person name="Tettelin H."/>
            <person name="Glass J.I."/>
            <person name="Rusch D."/>
            <person name="Podicherti R."/>
            <person name="Tsui H.-C.T."/>
            <person name="Winkler M.E."/>
        </authorList>
    </citation>
    <scope>NUCLEOTIDE SEQUENCE</scope>
</reference>
<sequence>MNRVAILFLAAAFTASADWPQWRGPYRNGLVIGSVPLLNAFPEDGPRQLWKSEPIPSNDDGGHGSVIVAGNRVYMGIVWHNDKPSEKRELNDLVLRKLGYRNLDSSPELVKKMEE</sequence>
<dbReference type="EMBL" id="UINC01093788">
    <property type="protein sequence ID" value="SVC48485.1"/>
    <property type="molecule type" value="Genomic_DNA"/>
</dbReference>
<dbReference type="InterPro" id="IPR011047">
    <property type="entry name" value="Quinoprotein_ADH-like_sf"/>
</dbReference>
<gene>
    <name evidence="1" type="ORF">METZ01_LOCUS301339</name>
</gene>
<organism evidence="1">
    <name type="scientific">marine metagenome</name>
    <dbReference type="NCBI Taxonomy" id="408172"/>
    <lineage>
        <taxon>unclassified sequences</taxon>
        <taxon>metagenomes</taxon>
        <taxon>ecological metagenomes</taxon>
    </lineage>
</organism>
<name>A0A382MK35_9ZZZZ</name>
<feature type="non-terminal residue" evidence="1">
    <location>
        <position position="115"/>
    </location>
</feature>
<accession>A0A382MK35</accession>
<protein>
    <submittedName>
        <fullName evidence="1">Uncharacterized protein</fullName>
    </submittedName>
</protein>
<evidence type="ECO:0000313" key="1">
    <source>
        <dbReference type="EMBL" id="SVC48485.1"/>
    </source>
</evidence>